<gene>
    <name evidence="1" type="ORF">BV25DRAFT_1697756</name>
</gene>
<sequence>MRCSARATGITLLTSSALDVKFQGGEISVTDPLFPAPFFLGLNGTLPLALGSSASADFINVLEGVSSKVWTLDTSTGALNATWTNPDGTKILPALVYDSFHNWLNFTGDPAAFIAASTSVPPPQQVSIFLV</sequence>
<organism evidence="1 2">
    <name type="scientific">Artomyces pyxidatus</name>
    <dbReference type="NCBI Taxonomy" id="48021"/>
    <lineage>
        <taxon>Eukaryota</taxon>
        <taxon>Fungi</taxon>
        <taxon>Dikarya</taxon>
        <taxon>Basidiomycota</taxon>
        <taxon>Agaricomycotina</taxon>
        <taxon>Agaricomycetes</taxon>
        <taxon>Russulales</taxon>
        <taxon>Auriscalpiaceae</taxon>
        <taxon>Artomyces</taxon>
    </lineage>
</organism>
<protein>
    <submittedName>
        <fullName evidence="1">Uncharacterized protein</fullName>
    </submittedName>
</protein>
<reference evidence="1" key="1">
    <citation type="submission" date="2021-03" db="EMBL/GenBank/DDBJ databases">
        <authorList>
            <consortium name="DOE Joint Genome Institute"/>
            <person name="Ahrendt S."/>
            <person name="Looney B.P."/>
            <person name="Miyauchi S."/>
            <person name="Morin E."/>
            <person name="Drula E."/>
            <person name="Courty P.E."/>
            <person name="Chicoki N."/>
            <person name="Fauchery L."/>
            <person name="Kohler A."/>
            <person name="Kuo A."/>
            <person name="Labutti K."/>
            <person name="Pangilinan J."/>
            <person name="Lipzen A."/>
            <person name="Riley R."/>
            <person name="Andreopoulos W."/>
            <person name="He G."/>
            <person name="Johnson J."/>
            <person name="Barry K.W."/>
            <person name="Grigoriev I.V."/>
            <person name="Nagy L."/>
            <person name="Hibbett D."/>
            <person name="Henrissat B."/>
            <person name="Matheny P.B."/>
            <person name="Labbe J."/>
            <person name="Martin F."/>
        </authorList>
    </citation>
    <scope>NUCLEOTIDE SEQUENCE</scope>
    <source>
        <strain evidence="1">HHB10654</strain>
    </source>
</reference>
<evidence type="ECO:0000313" key="2">
    <source>
        <dbReference type="Proteomes" id="UP000814140"/>
    </source>
</evidence>
<evidence type="ECO:0000313" key="1">
    <source>
        <dbReference type="EMBL" id="KAI0065504.1"/>
    </source>
</evidence>
<accession>A0ACB8TAI4</accession>
<dbReference type="Proteomes" id="UP000814140">
    <property type="component" value="Unassembled WGS sequence"/>
</dbReference>
<keyword evidence="2" id="KW-1185">Reference proteome</keyword>
<reference evidence="1" key="2">
    <citation type="journal article" date="2022" name="New Phytol.">
        <title>Evolutionary transition to the ectomycorrhizal habit in the genomes of a hyperdiverse lineage of mushroom-forming fungi.</title>
        <authorList>
            <person name="Looney B."/>
            <person name="Miyauchi S."/>
            <person name="Morin E."/>
            <person name="Drula E."/>
            <person name="Courty P.E."/>
            <person name="Kohler A."/>
            <person name="Kuo A."/>
            <person name="LaButti K."/>
            <person name="Pangilinan J."/>
            <person name="Lipzen A."/>
            <person name="Riley R."/>
            <person name="Andreopoulos W."/>
            <person name="He G."/>
            <person name="Johnson J."/>
            <person name="Nolan M."/>
            <person name="Tritt A."/>
            <person name="Barry K.W."/>
            <person name="Grigoriev I.V."/>
            <person name="Nagy L.G."/>
            <person name="Hibbett D."/>
            <person name="Henrissat B."/>
            <person name="Matheny P.B."/>
            <person name="Labbe J."/>
            <person name="Martin F.M."/>
        </authorList>
    </citation>
    <scope>NUCLEOTIDE SEQUENCE</scope>
    <source>
        <strain evidence="1">HHB10654</strain>
    </source>
</reference>
<name>A0ACB8TAI4_9AGAM</name>
<dbReference type="EMBL" id="MU277195">
    <property type="protein sequence ID" value="KAI0065504.1"/>
    <property type="molecule type" value="Genomic_DNA"/>
</dbReference>
<comment type="caution">
    <text evidence="1">The sequence shown here is derived from an EMBL/GenBank/DDBJ whole genome shotgun (WGS) entry which is preliminary data.</text>
</comment>
<proteinExistence type="predicted"/>